<proteinExistence type="predicted"/>
<evidence type="ECO:0008006" key="4">
    <source>
        <dbReference type="Google" id="ProtNLM"/>
    </source>
</evidence>
<sequence>MPAVNILVTGVSGYIFLAALAAQRRRTRCKSVVFCLLRDAALAPQVITAGGVPVIGSLDAGVALAGVIVDRGSRGESFSSGTGWPHATTSDAADVEALQRAAPHCLFRNTESNVLESARMSDITPWIVVAPLVHGLGRGVGNQASSCISRLVRAALRHGRAMYVLPGDEAWATVHVDTLAEYLLAVLLLSMSPPHSSSPSSNSSPYPTPPSSTAGDTPGGYVFATTSHVSWRDLAAVLGSCLHARGLIPDPDPAPFPSIAAAARALDVPRDAVLRQFSGSVSLSSERIAIALPLDTALRTRGVEGPTDAAIGQVVDSPHLSDRTTPPLDAATPPPLTENTGSAVGTGATSQLRQSVERSPRGAATWHHPYLRKVKTKRDLQKSSKAPMAQVVNARVSYSL</sequence>
<feature type="region of interest" description="Disordered" evidence="1">
    <location>
        <begin position="196"/>
        <end position="219"/>
    </location>
</feature>
<evidence type="ECO:0000313" key="2">
    <source>
        <dbReference type="EMBL" id="KAL1405706.1"/>
    </source>
</evidence>
<dbReference type="RefSeq" id="XP_069205650.1">
    <property type="nucleotide sequence ID" value="XM_069355809.1"/>
</dbReference>
<reference evidence="2 3" key="1">
    <citation type="submission" date="2023-08" db="EMBL/GenBank/DDBJ databases">
        <title>Annotated Genome Sequence of Vanrija albida AlHP1.</title>
        <authorList>
            <person name="Herzog R."/>
        </authorList>
    </citation>
    <scope>NUCLEOTIDE SEQUENCE [LARGE SCALE GENOMIC DNA]</scope>
    <source>
        <strain evidence="2 3">AlHP1</strain>
    </source>
</reference>
<feature type="region of interest" description="Disordered" evidence="1">
    <location>
        <begin position="309"/>
        <end position="368"/>
    </location>
</feature>
<name>A0ABR3PTM2_9TREE</name>
<feature type="compositionally biased region" description="Low complexity" evidence="1">
    <location>
        <begin position="196"/>
        <end position="205"/>
    </location>
</feature>
<dbReference type="GeneID" id="95988419"/>
<gene>
    <name evidence="2" type="ORF">Q8F55_007376</name>
</gene>
<keyword evidence="3" id="KW-1185">Reference proteome</keyword>
<accession>A0ABR3PTM2</accession>
<comment type="caution">
    <text evidence="2">The sequence shown here is derived from an EMBL/GenBank/DDBJ whole genome shotgun (WGS) entry which is preliminary data.</text>
</comment>
<organism evidence="2 3">
    <name type="scientific">Vanrija albida</name>
    <dbReference type="NCBI Taxonomy" id="181172"/>
    <lineage>
        <taxon>Eukaryota</taxon>
        <taxon>Fungi</taxon>
        <taxon>Dikarya</taxon>
        <taxon>Basidiomycota</taxon>
        <taxon>Agaricomycotina</taxon>
        <taxon>Tremellomycetes</taxon>
        <taxon>Trichosporonales</taxon>
        <taxon>Trichosporonaceae</taxon>
        <taxon>Vanrija</taxon>
    </lineage>
</organism>
<dbReference type="EMBL" id="JBBXJM010000006">
    <property type="protein sequence ID" value="KAL1405706.1"/>
    <property type="molecule type" value="Genomic_DNA"/>
</dbReference>
<feature type="compositionally biased region" description="Polar residues" evidence="1">
    <location>
        <begin position="338"/>
        <end position="354"/>
    </location>
</feature>
<evidence type="ECO:0000256" key="1">
    <source>
        <dbReference type="SAM" id="MobiDB-lite"/>
    </source>
</evidence>
<protein>
    <recommendedName>
        <fullName evidence="4">Thioester reductase (TE) domain-containing protein</fullName>
    </recommendedName>
</protein>
<dbReference type="Proteomes" id="UP001565368">
    <property type="component" value="Unassembled WGS sequence"/>
</dbReference>
<evidence type="ECO:0000313" key="3">
    <source>
        <dbReference type="Proteomes" id="UP001565368"/>
    </source>
</evidence>